<organism evidence="3 4">
    <name type="scientific">Mycoplasmopsis meleagridis ATCC 25294</name>
    <dbReference type="NCBI Taxonomy" id="1264554"/>
    <lineage>
        <taxon>Bacteria</taxon>
        <taxon>Bacillati</taxon>
        <taxon>Mycoplasmatota</taxon>
        <taxon>Mycoplasmoidales</taxon>
        <taxon>Metamycoplasmataceae</taxon>
        <taxon>Mycoplasmopsis</taxon>
    </lineage>
</organism>
<comment type="similarity">
    <text evidence="1">Belongs to the free Met sulfoxide reductase family.</text>
</comment>
<evidence type="ECO:0000313" key="4">
    <source>
        <dbReference type="Proteomes" id="UP000033750"/>
    </source>
</evidence>
<dbReference type="Pfam" id="PF01590">
    <property type="entry name" value="GAF"/>
    <property type="match status" value="1"/>
</dbReference>
<dbReference type="PANTHER" id="PTHR21021:SF15">
    <property type="entry name" value="FREE METHIONINE-R-SULFOXIDE REDUCTASE"/>
    <property type="match status" value="1"/>
</dbReference>
<evidence type="ECO:0000256" key="1">
    <source>
        <dbReference type="ARBA" id="ARBA00038454"/>
    </source>
</evidence>
<dbReference type="Proteomes" id="UP000033750">
    <property type="component" value="Unassembled WGS sequence"/>
</dbReference>
<gene>
    <name evidence="3" type="ORF">MMELEA_04250</name>
</gene>
<dbReference type="GO" id="GO:0005829">
    <property type="term" value="C:cytosol"/>
    <property type="evidence" value="ECO:0007669"/>
    <property type="project" value="TreeGrafter"/>
</dbReference>
<sequence>MTSKVKEYKALIENTNKPYTILANTAAFIYENYENLNWAGFYIAENNNLYLHAFQGKVACTEISFNRGVCGFAARNEQVVVVDNVHEFNDHIACDSASKSELVVPIFYKNKLFALLDLDSPILKRFSSEIEDEMVLICRELEKKLAEIL</sequence>
<dbReference type="PANTHER" id="PTHR21021">
    <property type="entry name" value="GAF/PUTATIVE CYTOSKELETAL PROTEIN"/>
    <property type="match status" value="1"/>
</dbReference>
<evidence type="ECO:0000313" key="3">
    <source>
        <dbReference type="EMBL" id="KKB26971.1"/>
    </source>
</evidence>
<keyword evidence="4" id="KW-1185">Reference proteome</keyword>
<dbReference type="InterPro" id="IPR051330">
    <property type="entry name" value="Phosphatase_reg/MetRdx"/>
</dbReference>
<dbReference type="OrthoDB" id="9796252at2"/>
<accession>A0A0F5H0W7</accession>
<dbReference type="PATRIC" id="fig|1264554.4.peg.378"/>
<dbReference type="AlphaFoldDB" id="A0A0F5H0W7"/>
<dbReference type="SUPFAM" id="SSF55781">
    <property type="entry name" value="GAF domain-like"/>
    <property type="match status" value="1"/>
</dbReference>
<dbReference type="STRING" id="29561.MM26B8_01890"/>
<dbReference type="InterPro" id="IPR029016">
    <property type="entry name" value="GAF-like_dom_sf"/>
</dbReference>
<dbReference type="GO" id="GO:0033745">
    <property type="term" value="F:L-methionine-(R)-S-oxide reductase activity"/>
    <property type="evidence" value="ECO:0007669"/>
    <property type="project" value="TreeGrafter"/>
</dbReference>
<proteinExistence type="inferred from homology"/>
<protein>
    <submittedName>
        <fullName evidence="3">Free methionine-(R)-sulfoxide reductase,contains GAF domain</fullName>
    </submittedName>
</protein>
<reference evidence="3 4" key="1">
    <citation type="submission" date="2015-03" db="EMBL/GenBank/DDBJ databases">
        <title>Genome sequence of Mycoplasma meleagridis strain ATCC 25294.</title>
        <authorList>
            <person name="Yacoub E."/>
            <person name="Blanchard A."/>
            <person name="Sirand-Pugnet P."/>
            <person name="Mardassi B.B.A."/>
        </authorList>
    </citation>
    <scope>NUCLEOTIDE SEQUENCE [LARGE SCALE GENOMIC DNA]</scope>
    <source>
        <strain evidence="3 4">ATCC 25294</strain>
    </source>
</reference>
<dbReference type="FunFam" id="3.30.450.40:FF:000008">
    <property type="entry name" value="GAF domain-containing proteins"/>
    <property type="match status" value="1"/>
</dbReference>
<dbReference type="RefSeq" id="WP_046096855.1">
    <property type="nucleotide sequence ID" value="NZ_JZXN01000014.1"/>
</dbReference>
<name>A0A0F5H0W7_9BACT</name>
<feature type="domain" description="GAF" evidence="2">
    <location>
        <begin position="36"/>
        <end position="129"/>
    </location>
</feature>
<dbReference type="Gene3D" id="3.30.450.40">
    <property type="match status" value="1"/>
</dbReference>
<evidence type="ECO:0000259" key="2">
    <source>
        <dbReference type="Pfam" id="PF01590"/>
    </source>
</evidence>
<dbReference type="InterPro" id="IPR003018">
    <property type="entry name" value="GAF"/>
</dbReference>
<dbReference type="EMBL" id="JZXN01000014">
    <property type="protein sequence ID" value="KKB26971.1"/>
    <property type="molecule type" value="Genomic_DNA"/>
</dbReference>
<comment type="caution">
    <text evidence="3">The sequence shown here is derived from an EMBL/GenBank/DDBJ whole genome shotgun (WGS) entry which is preliminary data.</text>
</comment>